<name>A0A1F5AYA9_9BACT</name>
<organism evidence="1 2">
    <name type="scientific">Candidatus Azambacteria bacterium RBG_16_47_10</name>
    <dbReference type="NCBI Taxonomy" id="1797292"/>
    <lineage>
        <taxon>Bacteria</taxon>
        <taxon>Candidatus Azamiibacteriota</taxon>
    </lineage>
</organism>
<evidence type="ECO:0008006" key="3">
    <source>
        <dbReference type="Google" id="ProtNLM"/>
    </source>
</evidence>
<evidence type="ECO:0000313" key="1">
    <source>
        <dbReference type="EMBL" id="OGD23378.1"/>
    </source>
</evidence>
<evidence type="ECO:0000313" key="2">
    <source>
        <dbReference type="Proteomes" id="UP000176639"/>
    </source>
</evidence>
<reference evidence="1 2" key="1">
    <citation type="journal article" date="2016" name="Nat. Commun.">
        <title>Thousands of microbial genomes shed light on interconnected biogeochemical processes in an aquifer system.</title>
        <authorList>
            <person name="Anantharaman K."/>
            <person name="Brown C.T."/>
            <person name="Hug L.A."/>
            <person name="Sharon I."/>
            <person name="Castelle C.J."/>
            <person name="Probst A.J."/>
            <person name="Thomas B.C."/>
            <person name="Singh A."/>
            <person name="Wilkins M.J."/>
            <person name="Karaoz U."/>
            <person name="Brodie E.L."/>
            <person name="Williams K.H."/>
            <person name="Hubbard S.S."/>
            <person name="Banfield J.F."/>
        </authorList>
    </citation>
    <scope>NUCLEOTIDE SEQUENCE [LARGE SCALE GENOMIC DNA]</scope>
</reference>
<dbReference type="EMBL" id="MEYI01000043">
    <property type="protein sequence ID" value="OGD23378.1"/>
    <property type="molecule type" value="Genomic_DNA"/>
</dbReference>
<gene>
    <name evidence="1" type="ORF">A2Z10_02260</name>
</gene>
<proteinExistence type="predicted"/>
<dbReference type="Proteomes" id="UP000176639">
    <property type="component" value="Unassembled WGS sequence"/>
</dbReference>
<protein>
    <recommendedName>
        <fullName evidence="3">PsbP C-terminal domain-containing protein</fullName>
    </recommendedName>
</protein>
<accession>A0A1F5AYA9</accession>
<comment type="caution">
    <text evidence="1">The sequence shown here is derived from an EMBL/GenBank/DDBJ whole genome shotgun (WGS) entry which is preliminary data.</text>
</comment>
<dbReference type="AlphaFoldDB" id="A0A1F5AYA9"/>
<sequence>MASHKKLAYLIFLLALAGGVVAWFNSPFSTVRPITHVIPAPVLEQPLDTADWKTYKNEELGFEIKLPPRWEKDYKIEEKKDNQVFGWVEFSKEVEQVNVSTNETAKFYSIIFIIQVFTDEQWNREMDYGLPRYTLIAKNRGATYSYIIGQETIPQEQQEIKQVISTFTFINAE</sequence>